<dbReference type="PANTHER" id="PTHR30273:SF2">
    <property type="entry name" value="PROTEIN FECR"/>
    <property type="match status" value="1"/>
</dbReference>
<feature type="transmembrane region" description="Helical" evidence="1">
    <location>
        <begin position="81"/>
        <end position="102"/>
    </location>
</feature>
<dbReference type="Pfam" id="PF16344">
    <property type="entry name" value="FecR_C"/>
    <property type="match status" value="1"/>
</dbReference>
<keyword evidence="1" id="KW-0472">Membrane</keyword>
<evidence type="ECO:0000259" key="2">
    <source>
        <dbReference type="Pfam" id="PF04773"/>
    </source>
</evidence>
<protein>
    <submittedName>
        <fullName evidence="4">FecR family protein</fullName>
    </submittedName>
</protein>
<gene>
    <name evidence="4" type="ORF">C7447_104115</name>
</gene>
<comment type="caution">
    <text evidence="4">The sequence shown here is derived from an EMBL/GenBank/DDBJ whole genome shotgun (WGS) entry which is preliminary data.</text>
</comment>
<proteinExistence type="predicted"/>
<feature type="domain" description="FecR protein" evidence="2">
    <location>
        <begin position="169"/>
        <end position="267"/>
    </location>
</feature>
<reference evidence="4 5" key="1">
    <citation type="submission" date="2019-07" db="EMBL/GenBank/DDBJ databases">
        <title>Genomic Encyclopedia of Type Strains, Phase IV (KMG-IV): sequencing the most valuable type-strain genomes for metagenomic binning, comparative biology and taxonomic classification.</title>
        <authorList>
            <person name="Goeker M."/>
        </authorList>
    </citation>
    <scope>NUCLEOTIDE SEQUENCE [LARGE SCALE GENOMIC DNA]</scope>
    <source>
        <strain evidence="4 5">DSM 18961</strain>
    </source>
</reference>
<keyword evidence="1" id="KW-1133">Transmembrane helix</keyword>
<dbReference type="Pfam" id="PF04773">
    <property type="entry name" value="FecR"/>
    <property type="match status" value="1"/>
</dbReference>
<dbReference type="PANTHER" id="PTHR30273">
    <property type="entry name" value="PERIPLASMIC SIGNAL SENSOR AND SIGMA FACTOR ACTIVATOR FECR-RELATED"/>
    <property type="match status" value="1"/>
</dbReference>
<dbReference type="GO" id="GO:0016989">
    <property type="term" value="F:sigma factor antagonist activity"/>
    <property type="evidence" value="ECO:0007669"/>
    <property type="project" value="TreeGrafter"/>
</dbReference>
<dbReference type="InterPro" id="IPR012373">
    <property type="entry name" value="Ferrdict_sens_TM"/>
</dbReference>
<dbReference type="OrthoDB" id="649666at2"/>
<sequence>MMHFNKILELAKKMSRAILYSENIESSEFLNEKDKEEIKNKLKQNSSYWKERDTILRKINVAEDWKKVEQKILIPKSKTKYLFRYAAAAILILGLSSLFFIFQNKLIKQPVEITAGTDKATLILGNGEKVELTQASRYVGVNASMVNNQLEYNNAFQANKLNAGVNVLNIPRGGQFVVQLSDGTKVWLNSESQLKYPVKFNSGEPRTVELLYGEAYFDVTPSSQHNGDHFKVVTKNQKVEVLGTEFNVRAYRNEKNIFTSLIEGSVKISKDKITKFLTPGFQSVVSLNNSVIEVKKIDVNNEAAWKKGLFIFEKEPLKEMMIELSRWYDVEIVFINKEKEKFVFSGSLNREDNIKDLLENLEKTKEVDFEIRGKKIYIK</sequence>
<evidence type="ECO:0000256" key="1">
    <source>
        <dbReference type="SAM" id="Phobius"/>
    </source>
</evidence>
<accession>A0A5S5DS08</accession>
<feature type="domain" description="Protein FecR C-terminal" evidence="3">
    <location>
        <begin position="310"/>
        <end position="378"/>
    </location>
</feature>
<dbReference type="EMBL" id="VNIA01000004">
    <property type="protein sequence ID" value="TYP97429.1"/>
    <property type="molecule type" value="Genomic_DNA"/>
</dbReference>
<keyword evidence="5" id="KW-1185">Reference proteome</keyword>
<dbReference type="AlphaFoldDB" id="A0A5S5DS08"/>
<dbReference type="Proteomes" id="UP000323136">
    <property type="component" value="Unassembled WGS sequence"/>
</dbReference>
<dbReference type="Gene3D" id="2.60.120.1440">
    <property type="match status" value="1"/>
</dbReference>
<dbReference type="Gene3D" id="3.55.50.30">
    <property type="match status" value="1"/>
</dbReference>
<evidence type="ECO:0000313" key="4">
    <source>
        <dbReference type="EMBL" id="TYP97429.1"/>
    </source>
</evidence>
<name>A0A5S5DS08_9FLAO</name>
<keyword evidence="1" id="KW-0812">Transmembrane</keyword>
<organism evidence="4 5">
    <name type="scientific">Tenacibaculum adriaticum</name>
    <dbReference type="NCBI Taxonomy" id="413713"/>
    <lineage>
        <taxon>Bacteria</taxon>
        <taxon>Pseudomonadati</taxon>
        <taxon>Bacteroidota</taxon>
        <taxon>Flavobacteriia</taxon>
        <taxon>Flavobacteriales</taxon>
        <taxon>Flavobacteriaceae</taxon>
        <taxon>Tenacibaculum</taxon>
    </lineage>
</organism>
<evidence type="ECO:0000259" key="3">
    <source>
        <dbReference type="Pfam" id="PF16344"/>
    </source>
</evidence>
<dbReference type="InterPro" id="IPR032508">
    <property type="entry name" value="FecR_C"/>
</dbReference>
<dbReference type="InterPro" id="IPR006860">
    <property type="entry name" value="FecR"/>
</dbReference>
<evidence type="ECO:0000313" key="5">
    <source>
        <dbReference type="Proteomes" id="UP000323136"/>
    </source>
</evidence>
<dbReference type="PIRSF" id="PIRSF018266">
    <property type="entry name" value="FecR"/>
    <property type="match status" value="1"/>
</dbReference>